<evidence type="ECO:0000313" key="1">
    <source>
        <dbReference type="EMBL" id="ALL63851.1"/>
    </source>
</evidence>
<sequence length="34" mass="3768">MANLVKCESLRDRRAPVRESIAESGAHGGVWRSE</sequence>
<proteinExistence type="predicted"/>
<dbReference type="EMBL" id="CP012746">
    <property type="protein sequence ID" value="ALL63851.1"/>
    <property type="molecule type" value="Genomic_DNA"/>
</dbReference>
<protein>
    <submittedName>
        <fullName evidence="1">Uncharacterized protein</fullName>
    </submittedName>
</protein>
<dbReference type="Proteomes" id="UP000019146">
    <property type="component" value="Chromosome 1"/>
</dbReference>
<evidence type="ECO:0000313" key="2">
    <source>
        <dbReference type="Proteomes" id="UP000019146"/>
    </source>
</evidence>
<reference evidence="1 2" key="1">
    <citation type="journal article" date="2014" name="Genome Announc.">
        <title>Draft Genome Sequence of the Haloacid-Degrading Burkholderia caribensis Strain MBA4.</title>
        <authorList>
            <person name="Pan Y."/>
            <person name="Kong K.F."/>
            <person name="Tsang J.S."/>
        </authorList>
    </citation>
    <scope>NUCLEOTIDE SEQUENCE [LARGE SCALE GENOMIC DNA]</scope>
    <source>
        <strain evidence="1 2">MBA4</strain>
    </source>
</reference>
<dbReference type="AlphaFoldDB" id="A0A0P0R6W0"/>
<gene>
    <name evidence="1" type="ORF">K788_00039105</name>
</gene>
<dbReference type="KEGG" id="bcai:K788_00039105"/>
<organism evidence="1 2">
    <name type="scientific">Paraburkholderia caribensis MBA4</name>
    <dbReference type="NCBI Taxonomy" id="1323664"/>
    <lineage>
        <taxon>Bacteria</taxon>
        <taxon>Pseudomonadati</taxon>
        <taxon>Pseudomonadota</taxon>
        <taxon>Betaproteobacteria</taxon>
        <taxon>Burkholderiales</taxon>
        <taxon>Burkholderiaceae</taxon>
        <taxon>Paraburkholderia</taxon>
    </lineage>
</organism>
<accession>A0A0P0R6W0</accession>
<name>A0A0P0R6W0_9BURK</name>